<protein>
    <submittedName>
        <fullName evidence="1">DUF3822 family protein</fullName>
    </submittedName>
</protein>
<dbReference type="InterPro" id="IPR024213">
    <property type="entry name" value="DUF3822"/>
</dbReference>
<comment type="caution">
    <text evidence="1">The sequence shown here is derived from an EMBL/GenBank/DDBJ whole genome shotgun (WGS) entry which is preliminary data.</text>
</comment>
<dbReference type="CDD" id="cd24013">
    <property type="entry name" value="ASKHA_ATPase_BT3980-like"/>
    <property type="match status" value="1"/>
</dbReference>
<dbReference type="Gene3D" id="3.30.420.250">
    <property type="match status" value="1"/>
</dbReference>
<evidence type="ECO:0000313" key="2">
    <source>
        <dbReference type="Proteomes" id="UP001517367"/>
    </source>
</evidence>
<dbReference type="EMBL" id="SRMP02000052">
    <property type="protein sequence ID" value="MFN0293840.1"/>
    <property type="molecule type" value="Genomic_DNA"/>
</dbReference>
<dbReference type="Gene3D" id="3.30.420.260">
    <property type="match status" value="1"/>
</dbReference>
<gene>
    <name evidence="1" type="ORF">E5L68_020865</name>
</gene>
<organism evidence="1 2">
    <name type="scientific">Pedobacter helvus</name>
    <dbReference type="NCBI Taxonomy" id="2563444"/>
    <lineage>
        <taxon>Bacteria</taxon>
        <taxon>Pseudomonadati</taxon>
        <taxon>Bacteroidota</taxon>
        <taxon>Sphingobacteriia</taxon>
        <taxon>Sphingobacteriales</taxon>
        <taxon>Sphingobacteriaceae</taxon>
        <taxon>Pedobacter</taxon>
    </lineage>
</organism>
<proteinExistence type="predicted"/>
<name>A0ABW9JNL7_9SPHI</name>
<dbReference type="RefSeq" id="WP_138729500.1">
    <property type="nucleotide sequence ID" value="NZ_SRMP02000052.1"/>
</dbReference>
<keyword evidence="2" id="KW-1185">Reference proteome</keyword>
<sequence>MSNNSILLIDPNFDPANSANLSLLVKIGADTFSYVIIDQERKFVHAVYDEQECTDGYEKLKERLKNDAYLNLNYQNVKIATHTQNVVYVPNELFNENEIAVYTKFFADADSQNIYVQPSQQQNIYTVFSPPYSVEKKINNNWPQSIKLVHNAGLFELAVQFNTDTIIIDFTAGSFQLVYIKDKEIAFNQNYQFEGTEELTYFLLLIVNQLNINVQQVTVNTCGIINDNDINWNILIKYFQNVQLLTLVSDLDTSILDDMPAHYYTSLLALQQCG</sequence>
<dbReference type="Pfam" id="PF12864">
    <property type="entry name" value="DUF3822"/>
    <property type="match status" value="1"/>
</dbReference>
<evidence type="ECO:0000313" key="1">
    <source>
        <dbReference type="EMBL" id="MFN0293840.1"/>
    </source>
</evidence>
<reference evidence="1 2" key="1">
    <citation type="submission" date="2024-12" db="EMBL/GenBank/DDBJ databases">
        <authorList>
            <person name="Hu S."/>
        </authorList>
    </citation>
    <scope>NUCLEOTIDE SEQUENCE [LARGE SCALE GENOMIC DNA]</scope>
    <source>
        <strain evidence="1 2">P-25</strain>
    </source>
</reference>
<accession>A0ABW9JNL7</accession>
<dbReference type="Proteomes" id="UP001517367">
    <property type="component" value="Unassembled WGS sequence"/>
</dbReference>